<comment type="subcellular location">
    <subcellularLocation>
        <location evidence="1">Nucleus</location>
    </subcellularLocation>
</comment>
<dbReference type="STRING" id="101127.A0A1X2G2V5"/>
<reference evidence="5 6" key="1">
    <citation type="submission" date="2016-07" db="EMBL/GenBank/DDBJ databases">
        <title>Pervasive Adenine N6-methylation of Active Genes in Fungi.</title>
        <authorList>
            <consortium name="DOE Joint Genome Institute"/>
            <person name="Mondo S.J."/>
            <person name="Dannebaum R.O."/>
            <person name="Kuo R.C."/>
            <person name="Labutti K."/>
            <person name="Haridas S."/>
            <person name="Kuo A."/>
            <person name="Salamov A."/>
            <person name="Ahrendt S.R."/>
            <person name="Lipzen A."/>
            <person name="Sullivan W."/>
            <person name="Andreopoulos W.B."/>
            <person name="Clum A."/>
            <person name="Lindquist E."/>
            <person name="Daum C."/>
            <person name="Ramamoorthy G.K."/>
            <person name="Gryganskyi A."/>
            <person name="Culley D."/>
            <person name="Magnuson J.K."/>
            <person name="James T.Y."/>
            <person name="O'Malley M.A."/>
            <person name="Stajich J.E."/>
            <person name="Spatafora J.W."/>
            <person name="Visel A."/>
            <person name="Grigoriev I.V."/>
        </authorList>
    </citation>
    <scope>NUCLEOTIDE SEQUENCE [LARGE SCALE GENOMIC DNA]</scope>
    <source>
        <strain evidence="5 6">NRRL 3301</strain>
    </source>
</reference>
<organism evidence="5 6">
    <name type="scientific">Hesseltinella vesiculosa</name>
    <dbReference type="NCBI Taxonomy" id="101127"/>
    <lineage>
        <taxon>Eukaryota</taxon>
        <taxon>Fungi</taxon>
        <taxon>Fungi incertae sedis</taxon>
        <taxon>Mucoromycota</taxon>
        <taxon>Mucoromycotina</taxon>
        <taxon>Mucoromycetes</taxon>
        <taxon>Mucorales</taxon>
        <taxon>Cunninghamellaceae</taxon>
        <taxon>Hesseltinella</taxon>
    </lineage>
</organism>
<dbReference type="EMBL" id="MCGT01000057">
    <property type="protein sequence ID" value="ORX43211.1"/>
    <property type="molecule type" value="Genomic_DNA"/>
</dbReference>
<dbReference type="PANTHER" id="PTHR22812">
    <property type="entry name" value="CHROMOBOX PROTEIN"/>
    <property type="match status" value="1"/>
</dbReference>
<gene>
    <name evidence="5" type="ORF">DM01DRAFT_1399922</name>
</gene>
<keyword evidence="2" id="KW-0539">Nucleus</keyword>
<evidence type="ECO:0000256" key="2">
    <source>
        <dbReference type="ARBA" id="ARBA00023242"/>
    </source>
</evidence>
<feature type="region of interest" description="Disordered" evidence="3">
    <location>
        <begin position="201"/>
        <end position="235"/>
    </location>
</feature>
<comment type="caution">
    <text evidence="5">The sequence shown here is derived from an EMBL/GenBank/DDBJ whole genome shotgun (WGS) entry which is preliminary data.</text>
</comment>
<evidence type="ECO:0000256" key="1">
    <source>
        <dbReference type="ARBA" id="ARBA00004123"/>
    </source>
</evidence>
<evidence type="ECO:0000313" key="5">
    <source>
        <dbReference type="EMBL" id="ORX43211.1"/>
    </source>
</evidence>
<dbReference type="InterPro" id="IPR051219">
    <property type="entry name" value="Heterochromatin_chromo-domain"/>
</dbReference>
<protein>
    <recommendedName>
        <fullName evidence="4">Chromo domain-containing protein</fullName>
    </recommendedName>
</protein>
<dbReference type="Pfam" id="PF00385">
    <property type="entry name" value="Chromo"/>
    <property type="match status" value="1"/>
</dbReference>
<dbReference type="AlphaFoldDB" id="A0A1X2G2V5"/>
<dbReference type="InterPro" id="IPR000953">
    <property type="entry name" value="Chromo/chromo_shadow_dom"/>
</dbReference>
<dbReference type="PROSITE" id="PS50013">
    <property type="entry name" value="CHROMO_2"/>
    <property type="match status" value="1"/>
</dbReference>
<dbReference type="SMART" id="SM00298">
    <property type="entry name" value="CHROMO"/>
    <property type="match status" value="1"/>
</dbReference>
<dbReference type="GO" id="GO:0005634">
    <property type="term" value="C:nucleus"/>
    <property type="evidence" value="ECO:0007669"/>
    <property type="project" value="UniProtKB-SubCell"/>
</dbReference>
<keyword evidence="6" id="KW-1185">Reference proteome</keyword>
<sequence length="235" mass="27303">MFARAINDFKDYTKVKMNANTHRAVRKREKVIQDLTQIVLPAIIKRTEQIRSAAQDKFNKKKNLVSYAVGSLVSLRNPTATSALEAKYVPVGPFKVVMKNKGGANILQDKTGELLPSKYSPEQLKSVSEEPIISGEEMHYVVEAIIAHKPIKNKKGHYEYLIRWKAYDASEDTWQVFQDFDDVNTIINYWRKLGTNMSDEETRLINNKRKNNKQKEQENKRKEKQEPKKKKKTYN</sequence>
<dbReference type="Gene3D" id="2.40.50.40">
    <property type="match status" value="1"/>
</dbReference>
<feature type="domain" description="Chromo" evidence="4">
    <location>
        <begin position="140"/>
        <end position="201"/>
    </location>
</feature>
<feature type="compositionally biased region" description="Basic and acidic residues" evidence="3">
    <location>
        <begin position="213"/>
        <end position="226"/>
    </location>
</feature>
<evidence type="ECO:0000256" key="3">
    <source>
        <dbReference type="SAM" id="MobiDB-lite"/>
    </source>
</evidence>
<accession>A0A1X2G2V5</accession>
<proteinExistence type="predicted"/>
<dbReference type="OrthoDB" id="10267344at2759"/>
<dbReference type="InterPro" id="IPR016197">
    <property type="entry name" value="Chromo-like_dom_sf"/>
</dbReference>
<dbReference type="InterPro" id="IPR023780">
    <property type="entry name" value="Chromo_domain"/>
</dbReference>
<name>A0A1X2G2V5_9FUNG</name>
<dbReference type="SUPFAM" id="SSF54160">
    <property type="entry name" value="Chromo domain-like"/>
    <property type="match status" value="1"/>
</dbReference>
<dbReference type="Proteomes" id="UP000242146">
    <property type="component" value="Unassembled WGS sequence"/>
</dbReference>
<evidence type="ECO:0000313" key="6">
    <source>
        <dbReference type="Proteomes" id="UP000242146"/>
    </source>
</evidence>
<evidence type="ECO:0000259" key="4">
    <source>
        <dbReference type="PROSITE" id="PS50013"/>
    </source>
</evidence>